<evidence type="ECO:0000313" key="1">
    <source>
        <dbReference type="EMBL" id="EET59120.1"/>
    </source>
</evidence>
<proteinExistence type="predicted"/>
<keyword evidence="2" id="KW-1185">Reference proteome</keyword>
<accession>C6LJJ7</accession>
<dbReference type="STRING" id="168384.SAMN05660368_01933"/>
<dbReference type="AlphaFoldDB" id="C6LJJ7"/>
<name>C6LJJ7_9FIRM</name>
<dbReference type="OrthoDB" id="2055436at2"/>
<dbReference type="Proteomes" id="UP000005561">
    <property type="component" value="Unassembled WGS sequence"/>
</dbReference>
<reference evidence="1" key="1">
    <citation type="submission" date="2009-07" db="EMBL/GenBank/DDBJ databases">
        <authorList>
            <person name="Weinstock G."/>
            <person name="Sodergren E."/>
            <person name="Clifton S."/>
            <person name="Fulton L."/>
            <person name="Fulton B."/>
            <person name="Courtney L."/>
            <person name="Fronick C."/>
            <person name="Harrison M."/>
            <person name="Strong C."/>
            <person name="Farmer C."/>
            <person name="Delahaunty K."/>
            <person name="Markovic C."/>
            <person name="Hall O."/>
            <person name="Minx P."/>
            <person name="Tomlinson C."/>
            <person name="Mitreva M."/>
            <person name="Nelson J."/>
            <person name="Hou S."/>
            <person name="Wollam A."/>
            <person name="Pepin K.H."/>
            <person name="Johnson M."/>
            <person name="Bhonagiri V."/>
            <person name="Nash W.E."/>
            <person name="Warren W."/>
            <person name="Chinwalla A."/>
            <person name="Mardis E.R."/>
            <person name="Wilson R.K."/>
        </authorList>
    </citation>
    <scope>NUCLEOTIDE SEQUENCE [LARGE SCALE GENOMIC DNA]</scope>
    <source>
        <strain evidence="1">DSM 14469</strain>
    </source>
</reference>
<dbReference type="eggNOG" id="ENOG502ZBJ5">
    <property type="taxonomic scope" value="Bacteria"/>
</dbReference>
<dbReference type="RefSeq" id="WP_006863597.1">
    <property type="nucleotide sequence ID" value="NZ_ACCL02000021.1"/>
</dbReference>
<dbReference type="EMBL" id="ACCL02000021">
    <property type="protein sequence ID" value="EET59120.1"/>
    <property type="molecule type" value="Genomic_DNA"/>
</dbReference>
<sequence length="88" mass="10370">MSFSKKYTEAGLPADNNYLECGLPAFLQESVLAMKEAWKKRDAGEKYLHWDCDYCNLQSDINNAEVNQLISTEQAWYLREKYLRIERI</sequence>
<gene>
    <name evidence="1" type="ORF">BRYFOR_08834</name>
</gene>
<evidence type="ECO:0000313" key="2">
    <source>
        <dbReference type="Proteomes" id="UP000005561"/>
    </source>
</evidence>
<organism evidence="1 2">
    <name type="scientific">Marvinbryantia formatexigens DSM 14469</name>
    <dbReference type="NCBI Taxonomy" id="478749"/>
    <lineage>
        <taxon>Bacteria</taxon>
        <taxon>Bacillati</taxon>
        <taxon>Bacillota</taxon>
        <taxon>Clostridia</taxon>
        <taxon>Lachnospirales</taxon>
        <taxon>Lachnospiraceae</taxon>
        <taxon>Marvinbryantia</taxon>
    </lineage>
</organism>
<comment type="caution">
    <text evidence="1">The sequence shown here is derived from an EMBL/GenBank/DDBJ whole genome shotgun (WGS) entry which is preliminary data.</text>
</comment>
<protein>
    <submittedName>
        <fullName evidence="1">Uncharacterized protein</fullName>
    </submittedName>
</protein>